<proteinExistence type="predicted"/>
<accession>A0A0G4KM94</accession>
<dbReference type="EMBL" id="CVQI01001691">
    <property type="protein sequence ID" value="CRK10582.1"/>
    <property type="molecule type" value="Genomic_DNA"/>
</dbReference>
<sequence length="55" mass="6170">MSSSLSVAKKQLRTLMKSKLADITQESVSTQSRSVFESLKTFSPYLNAERVSIFL</sequence>
<name>A0A0G4KM94_VERLO</name>
<evidence type="ECO:0008006" key="3">
    <source>
        <dbReference type="Google" id="ProtNLM"/>
    </source>
</evidence>
<dbReference type="AlphaFoldDB" id="A0A0G4KM94"/>
<gene>
    <name evidence="1" type="ORF">BN1723_020984</name>
</gene>
<dbReference type="Gene3D" id="3.40.50.10420">
    <property type="entry name" value="NagB/RpiA/CoA transferase-like"/>
    <property type="match status" value="1"/>
</dbReference>
<dbReference type="InterPro" id="IPR024185">
    <property type="entry name" value="FTHF_cligase-like_sf"/>
</dbReference>
<evidence type="ECO:0000313" key="2">
    <source>
        <dbReference type="Proteomes" id="UP000045706"/>
    </source>
</evidence>
<evidence type="ECO:0000313" key="1">
    <source>
        <dbReference type="EMBL" id="CRK10582.1"/>
    </source>
</evidence>
<feature type="non-terminal residue" evidence="1">
    <location>
        <position position="55"/>
    </location>
</feature>
<protein>
    <recommendedName>
        <fullName evidence="3">5-formyltetrahydrofolate cyclo-ligase</fullName>
    </recommendedName>
</protein>
<reference evidence="2" key="1">
    <citation type="submission" date="2015-05" db="EMBL/GenBank/DDBJ databases">
        <authorList>
            <person name="Fogelqvist Johan"/>
        </authorList>
    </citation>
    <scope>NUCLEOTIDE SEQUENCE [LARGE SCALE GENOMIC DNA]</scope>
</reference>
<dbReference type="Proteomes" id="UP000045706">
    <property type="component" value="Unassembled WGS sequence"/>
</dbReference>
<organism evidence="1 2">
    <name type="scientific">Verticillium longisporum</name>
    <name type="common">Verticillium dahliae var. longisporum</name>
    <dbReference type="NCBI Taxonomy" id="100787"/>
    <lineage>
        <taxon>Eukaryota</taxon>
        <taxon>Fungi</taxon>
        <taxon>Dikarya</taxon>
        <taxon>Ascomycota</taxon>
        <taxon>Pezizomycotina</taxon>
        <taxon>Sordariomycetes</taxon>
        <taxon>Hypocreomycetidae</taxon>
        <taxon>Glomerellales</taxon>
        <taxon>Plectosphaerellaceae</taxon>
        <taxon>Verticillium</taxon>
    </lineage>
</organism>